<dbReference type="EMBL" id="JBAHYK010003145">
    <property type="protein sequence ID" value="KAL0563861.1"/>
    <property type="molecule type" value="Genomic_DNA"/>
</dbReference>
<keyword evidence="1" id="KW-0812">Transmembrane</keyword>
<comment type="caution">
    <text evidence="2">The sequence shown here is derived from an EMBL/GenBank/DDBJ whole genome shotgun (WGS) entry which is preliminary data.</text>
</comment>
<evidence type="ECO:0000256" key="1">
    <source>
        <dbReference type="SAM" id="Phobius"/>
    </source>
</evidence>
<dbReference type="Gene3D" id="3.60.130.30">
    <property type="match status" value="1"/>
</dbReference>
<proteinExistence type="predicted"/>
<protein>
    <submittedName>
        <fullName evidence="2">Uncharacterized protein</fullName>
    </submittedName>
</protein>
<name>A0ABR3ELU5_9AGAR</name>
<accession>A0ABR3ELU5</accession>
<dbReference type="Proteomes" id="UP001465976">
    <property type="component" value="Unassembled WGS sequence"/>
</dbReference>
<keyword evidence="1" id="KW-1133">Transmembrane helix</keyword>
<reference evidence="2 3" key="1">
    <citation type="submission" date="2024-02" db="EMBL/GenBank/DDBJ databases">
        <title>A draft genome for the cacao thread blight pathogen Marasmius crinis-equi.</title>
        <authorList>
            <person name="Cohen S.P."/>
            <person name="Baruah I.K."/>
            <person name="Amoako-Attah I."/>
            <person name="Bukari Y."/>
            <person name="Meinhardt L.W."/>
            <person name="Bailey B.A."/>
        </authorList>
    </citation>
    <scope>NUCLEOTIDE SEQUENCE [LARGE SCALE GENOMIC DNA]</scope>
    <source>
        <strain evidence="2 3">GH-76</strain>
    </source>
</reference>
<keyword evidence="1" id="KW-0472">Membrane</keyword>
<keyword evidence="3" id="KW-1185">Reference proteome</keyword>
<evidence type="ECO:0000313" key="3">
    <source>
        <dbReference type="Proteomes" id="UP001465976"/>
    </source>
</evidence>
<organism evidence="2 3">
    <name type="scientific">Marasmius crinis-equi</name>
    <dbReference type="NCBI Taxonomy" id="585013"/>
    <lineage>
        <taxon>Eukaryota</taxon>
        <taxon>Fungi</taxon>
        <taxon>Dikarya</taxon>
        <taxon>Basidiomycota</taxon>
        <taxon>Agaricomycotina</taxon>
        <taxon>Agaricomycetes</taxon>
        <taxon>Agaricomycetidae</taxon>
        <taxon>Agaricales</taxon>
        <taxon>Marasmiineae</taxon>
        <taxon>Marasmiaceae</taxon>
        <taxon>Marasmius</taxon>
    </lineage>
</organism>
<gene>
    <name evidence="2" type="ORF">V5O48_018202</name>
</gene>
<feature type="transmembrane region" description="Helical" evidence="1">
    <location>
        <begin position="94"/>
        <end position="117"/>
    </location>
</feature>
<sequence length="280" mass="31245">RRQYVPCSKTDKINVVIAPGPKDKKWSGKMEEAASVLKELSPECNFCGEEGRCGAINGINFGISMGNGQPKPVVLNNQGVKRKRVMQKICHHPAFISIAGFMSTTFLTWGPLLFLYYADNASKLLDKYPKLTLPFYNSIFAAFTVNFGPQTVCLPHRDTKNLAFGWCAITALGNFGYTCGGHLVLWDLKLVIEFPPGYTIFVPSAVVCHLNTKIQPGKEHFSFTMYTAGDIFRWVKHGFQKEGDYKKTKQAKADTNLNANRWQRGIGLFSTMEELQAGLS</sequence>
<feature type="non-terminal residue" evidence="2">
    <location>
        <position position="1"/>
    </location>
</feature>
<evidence type="ECO:0000313" key="2">
    <source>
        <dbReference type="EMBL" id="KAL0563861.1"/>
    </source>
</evidence>